<proteinExistence type="predicted"/>
<dbReference type="Gene3D" id="3.30.70.100">
    <property type="match status" value="2"/>
</dbReference>
<accession>A0A9P9BTV5</accession>
<feature type="region of interest" description="Disordered" evidence="1">
    <location>
        <begin position="110"/>
        <end position="134"/>
    </location>
</feature>
<dbReference type="OrthoDB" id="3830579at2759"/>
<dbReference type="AlphaFoldDB" id="A0A9P9BTV5"/>
<dbReference type="EMBL" id="JAGTJQ010000003">
    <property type="protein sequence ID" value="KAH7035867.1"/>
    <property type="molecule type" value="Genomic_DNA"/>
</dbReference>
<dbReference type="GeneID" id="70190462"/>
<organism evidence="2 3">
    <name type="scientific">Microdochium trichocladiopsis</name>
    <dbReference type="NCBI Taxonomy" id="1682393"/>
    <lineage>
        <taxon>Eukaryota</taxon>
        <taxon>Fungi</taxon>
        <taxon>Dikarya</taxon>
        <taxon>Ascomycota</taxon>
        <taxon>Pezizomycotina</taxon>
        <taxon>Sordariomycetes</taxon>
        <taxon>Xylariomycetidae</taxon>
        <taxon>Xylariales</taxon>
        <taxon>Microdochiaceae</taxon>
        <taxon>Microdochium</taxon>
    </lineage>
</organism>
<evidence type="ECO:0000313" key="3">
    <source>
        <dbReference type="Proteomes" id="UP000756346"/>
    </source>
</evidence>
<dbReference type="InterPro" id="IPR011008">
    <property type="entry name" value="Dimeric_a/b-barrel"/>
</dbReference>
<reference evidence="2" key="1">
    <citation type="journal article" date="2021" name="Nat. Commun.">
        <title>Genetic determinants of endophytism in the Arabidopsis root mycobiome.</title>
        <authorList>
            <person name="Mesny F."/>
            <person name="Miyauchi S."/>
            <person name="Thiergart T."/>
            <person name="Pickel B."/>
            <person name="Atanasova L."/>
            <person name="Karlsson M."/>
            <person name="Huettel B."/>
            <person name="Barry K.W."/>
            <person name="Haridas S."/>
            <person name="Chen C."/>
            <person name="Bauer D."/>
            <person name="Andreopoulos W."/>
            <person name="Pangilinan J."/>
            <person name="LaButti K."/>
            <person name="Riley R."/>
            <person name="Lipzen A."/>
            <person name="Clum A."/>
            <person name="Drula E."/>
            <person name="Henrissat B."/>
            <person name="Kohler A."/>
            <person name="Grigoriev I.V."/>
            <person name="Martin F.M."/>
            <person name="Hacquard S."/>
        </authorList>
    </citation>
    <scope>NUCLEOTIDE SEQUENCE</scope>
    <source>
        <strain evidence="2">MPI-CAGE-CH-0230</strain>
    </source>
</reference>
<name>A0A9P9BTV5_9PEZI</name>
<dbReference type="Proteomes" id="UP000756346">
    <property type="component" value="Unassembled WGS sequence"/>
</dbReference>
<evidence type="ECO:0000256" key="1">
    <source>
        <dbReference type="SAM" id="MobiDB-lite"/>
    </source>
</evidence>
<protein>
    <submittedName>
        <fullName evidence="2">Uncharacterized protein</fullName>
    </submittedName>
</protein>
<keyword evidence="3" id="KW-1185">Reference proteome</keyword>
<comment type="caution">
    <text evidence="2">The sequence shown here is derived from an EMBL/GenBank/DDBJ whole genome shotgun (WGS) entry which is preliminary data.</text>
</comment>
<dbReference type="SUPFAM" id="SSF54909">
    <property type="entry name" value="Dimeric alpha+beta barrel"/>
    <property type="match status" value="1"/>
</dbReference>
<dbReference type="RefSeq" id="XP_046015960.1">
    <property type="nucleotide sequence ID" value="XM_046160916.1"/>
</dbReference>
<feature type="compositionally biased region" description="Low complexity" evidence="1">
    <location>
        <begin position="110"/>
        <end position="119"/>
    </location>
</feature>
<sequence length="268" mass="29830">MASSVDKNTPTFQREPDGTPVTQILYLDVDPARNLEDESTRDGKLWAEMLDLLQDSPGFKRLYWGRRLEEPEKVQIHVVRDTIDAHQTFLSSPSFQQDLINKIRRLTVLPSPSSTSSSPHPKDNDHQHHHRPPTSQLPLSIRHVYLHPFTQPSPLGSRPTLGLPVGTAIYTGATETWYAGAWPLWTHIVRHVDGCVGIAGGRVAERVAGLGDGFMVFVAWESVAKHDAYHGTGHFAKYGVVLGHGHKGYVEYGHVVFRGAREGVRGKL</sequence>
<gene>
    <name evidence="2" type="ORF">B0I36DRAFT_382491</name>
</gene>
<evidence type="ECO:0000313" key="2">
    <source>
        <dbReference type="EMBL" id="KAH7035867.1"/>
    </source>
</evidence>